<name>A0A1T5AWJ9_9FLAO</name>
<evidence type="ECO:0000256" key="3">
    <source>
        <dbReference type="ARBA" id="ARBA00022729"/>
    </source>
</evidence>
<dbReference type="Proteomes" id="UP000190230">
    <property type="component" value="Unassembled WGS sequence"/>
</dbReference>
<evidence type="ECO:0000259" key="6">
    <source>
        <dbReference type="Pfam" id="PF07980"/>
    </source>
</evidence>
<dbReference type="PROSITE" id="PS51257">
    <property type="entry name" value="PROKAR_LIPOPROTEIN"/>
    <property type="match status" value="1"/>
</dbReference>
<evidence type="ECO:0000256" key="4">
    <source>
        <dbReference type="ARBA" id="ARBA00023136"/>
    </source>
</evidence>
<dbReference type="RefSeq" id="WP_079719500.1">
    <property type="nucleotide sequence ID" value="NZ_FUYY01000001.1"/>
</dbReference>
<dbReference type="Pfam" id="PF07980">
    <property type="entry name" value="SusD_RagB"/>
    <property type="match status" value="1"/>
</dbReference>
<feature type="domain" description="RagB/SusD" evidence="6">
    <location>
        <begin position="208"/>
        <end position="487"/>
    </location>
</feature>
<evidence type="ECO:0000256" key="5">
    <source>
        <dbReference type="ARBA" id="ARBA00023237"/>
    </source>
</evidence>
<dbReference type="InterPro" id="IPR012944">
    <property type="entry name" value="SusD_RagB_dom"/>
</dbReference>
<keyword evidence="3" id="KW-0732">Signal</keyword>
<keyword evidence="4" id="KW-0472">Membrane</keyword>
<evidence type="ECO:0000313" key="7">
    <source>
        <dbReference type="EMBL" id="SKB38983.1"/>
    </source>
</evidence>
<dbReference type="InterPro" id="IPR011990">
    <property type="entry name" value="TPR-like_helical_dom_sf"/>
</dbReference>
<evidence type="ECO:0000256" key="1">
    <source>
        <dbReference type="ARBA" id="ARBA00004442"/>
    </source>
</evidence>
<comment type="subcellular location">
    <subcellularLocation>
        <location evidence="1">Cell outer membrane</location>
    </subcellularLocation>
</comment>
<accession>A0A1T5AWJ9</accession>
<keyword evidence="5" id="KW-0998">Cell outer membrane</keyword>
<dbReference type="STRING" id="241145.SAMN05660776_0901"/>
<keyword evidence="8" id="KW-1185">Reference proteome</keyword>
<organism evidence="7 8">
    <name type="scientific">Salegentibacter holothuriorum</name>
    <dbReference type="NCBI Taxonomy" id="241145"/>
    <lineage>
        <taxon>Bacteria</taxon>
        <taxon>Pseudomonadati</taxon>
        <taxon>Bacteroidota</taxon>
        <taxon>Flavobacteriia</taxon>
        <taxon>Flavobacteriales</taxon>
        <taxon>Flavobacteriaceae</taxon>
        <taxon>Salegentibacter</taxon>
    </lineage>
</organism>
<reference evidence="8" key="1">
    <citation type="submission" date="2017-02" db="EMBL/GenBank/DDBJ databases">
        <authorList>
            <person name="Varghese N."/>
            <person name="Submissions S."/>
        </authorList>
    </citation>
    <scope>NUCLEOTIDE SEQUENCE [LARGE SCALE GENOMIC DNA]</scope>
    <source>
        <strain evidence="8">DSM 23405</strain>
    </source>
</reference>
<dbReference type="Gene3D" id="1.25.40.390">
    <property type="match status" value="1"/>
</dbReference>
<comment type="similarity">
    <text evidence="2">Belongs to the SusD family.</text>
</comment>
<proteinExistence type="inferred from homology"/>
<sequence>MKTFKIFFIAAFSMLLLGCSDFLDEEVNGALVGNSALSSEEGLEAALTGAYKAWGTTWGSGFLHSTSIAATMGGDDVTTHKASNKASFREFDQFNVSETNQRTQALYTGCYKAIQGANNIIANYENTKGNEEHINTIAGEAYFVRAVSYYWLVRLYGEIPLLTQAEYTDDLLSIGKSSPEEVYALIESDLKMAEEKVPNTKRDAGRPNKGTVKAYLADVYLTEAGWPLKQIDKYALAAAKAKEVIENKETYGFELLPSLAEVFENDPEKNGTRETVFQISTFRGNGSTTNANYGSAAMPGEESGWDDFFAELNFFHDFPEGVRKEVTFRTEFITGNGEVIPWQDSQTGHPYYEKYYIKGDIRTWSSSVPESMMRYAHVLTIYAEAQARATGSPDALAYESINSIRRRAGLEELSGMTGTEFAKAVVQERAWEFAAERTRWFDLVRLEMVKEANANKSPEDLQPLGEITKEDYTFPLPFSETSINDNLK</sequence>
<dbReference type="SUPFAM" id="SSF48452">
    <property type="entry name" value="TPR-like"/>
    <property type="match status" value="1"/>
</dbReference>
<evidence type="ECO:0000313" key="8">
    <source>
        <dbReference type="Proteomes" id="UP000190230"/>
    </source>
</evidence>
<protein>
    <submittedName>
        <fullName evidence="7">Starch-binding associating with outer membrane</fullName>
    </submittedName>
</protein>
<gene>
    <name evidence="7" type="ORF">SAMN05660776_0901</name>
</gene>
<evidence type="ECO:0000256" key="2">
    <source>
        <dbReference type="ARBA" id="ARBA00006275"/>
    </source>
</evidence>
<dbReference type="EMBL" id="FUYY01000001">
    <property type="protein sequence ID" value="SKB38983.1"/>
    <property type="molecule type" value="Genomic_DNA"/>
</dbReference>
<dbReference type="AlphaFoldDB" id="A0A1T5AWJ9"/>
<dbReference type="OrthoDB" id="5694214at2"/>